<proteinExistence type="predicted"/>
<accession>A0A4U0Y2T1</accession>
<feature type="compositionally biased region" description="Polar residues" evidence="1">
    <location>
        <begin position="417"/>
        <end position="426"/>
    </location>
</feature>
<feature type="region of interest" description="Disordered" evidence="1">
    <location>
        <begin position="1"/>
        <end position="107"/>
    </location>
</feature>
<feature type="compositionally biased region" description="Basic and acidic residues" evidence="1">
    <location>
        <begin position="239"/>
        <end position="268"/>
    </location>
</feature>
<evidence type="ECO:0000256" key="1">
    <source>
        <dbReference type="SAM" id="MobiDB-lite"/>
    </source>
</evidence>
<name>A0A4U0Y2T1_9PEZI</name>
<protein>
    <submittedName>
        <fullName evidence="2">Uncharacterized protein</fullName>
    </submittedName>
</protein>
<dbReference type="STRING" id="329884.A0A4U0Y2T1"/>
<feature type="compositionally biased region" description="Polar residues" evidence="1">
    <location>
        <begin position="21"/>
        <end position="31"/>
    </location>
</feature>
<sequence length="505" mass="56000">MRPIARQSARLASHTIPHIRSFNSTARQTSDARPPNGTPEYITWQEQQREEQRRADNGVVKPEPERTNTEAETGEAKTGSESRKPLRRTLRQAPPTRRATEVPKPPPIPDWFLRHNVYLAKDSAPESATGVGPRDVLRCVDAATGHTLFTVPYYEPPELPMTTLVRGKEVDVSSLDLKKDVLSGLPDHLKEEMMIHHLQVQRARRPNEIDQEGLAELLVALPRDMQEEILRREAVERKRMKRDESADYVEKDSARAKETTKRASKERNTLGQDFFAQKIPAPQRPPPPPGSSAHDPSTLKRLDHVTYPPLSWITLEAETSISAALSLPTTTHPAHHFSSSRVDLSLSFPEPEASEHMDSLVRRLAENANADVIKVDANDLEDLTSEYVDGGRDTPGSFSNLGYEVFEGLQAHGFGRSQKNIFGNSQEEMDEDDMDEDDMEEEEDDDHSSGNSSGGVEYGTMDDLRKALQDKRGEFGKVLSGMGIAGITVGVPKMMGGFGGSAATG</sequence>
<organism evidence="2 3">
    <name type="scientific">Friedmanniomyces simplex</name>
    <dbReference type="NCBI Taxonomy" id="329884"/>
    <lineage>
        <taxon>Eukaryota</taxon>
        <taxon>Fungi</taxon>
        <taxon>Dikarya</taxon>
        <taxon>Ascomycota</taxon>
        <taxon>Pezizomycotina</taxon>
        <taxon>Dothideomycetes</taxon>
        <taxon>Dothideomycetidae</taxon>
        <taxon>Mycosphaerellales</taxon>
        <taxon>Teratosphaeriaceae</taxon>
        <taxon>Friedmanniomyces</taxon>
    </lineage>
</organism>
<feature type="region of interest" description="Disordered" evidence="1">
    <location>
        <begin position="239"/>
        <end position="299"/>
    </location>
</feature>
<keyword evidence="3" id="KW-1185">Reference proteome</keyword>
<comment type="caution">
    <text evidence="2">The sequence shown here is derived from an EMBL/GenBank/DDBJ whole genome shotgun (WGS) entry which is preliminary data.</text>
</comment>
<evidence type="ECO:0000313" key="2">
    <source>
        <dbReference type="EMBL" id="TKA82718.1"/>
    </source>
</evidence>
<dbReference type="AlphaFoldDB" id="A0A4U0Y2T1"/>
<evidence type="ECO:0000313" key="3">
    <source>
        <dbReference type="Proteomes" id="UP000309340"/>
    </source>
</evidence>
<reference evidence="2 3" key="1">
    <citation type="submission" date="2017-03" db="EMBL/GenBank/DDBJ databases">
        <title>Genomes of endolithic fungi from Antarctica.</title>
        <authorList>
            <person name="Coleine C."/>
            <person name="Masonjones S."/>
            <person name="Stajich J.E."/>
        </authorList>
    </citation>
    <scope>NUCLEOTIDE SEQUENCE [LARGE SCALE GENOMIC DNA]</scope>
    <source>
        <strain evidence="2 3">CCFEE 5184</strain>
    </source>
</reference>
<dbReference type="Proteomes" id="UP000309340">
    <property type="component" value="Unassembled WGS sequence"/>
</dbReference>
<dbReference type="EMBL" id="NAJQ01000027">
    <property type="protein sequence ID" value="TKA82718.1"/>
    <property type="molecule type" value="Genomic_DNA"/>
</dbReference>
<feature type="region of interest" description="Disordered" evidence="1">
    <location>
        <begin position="416"/>
        <end position="465"/>
    </location>
</feature>
<feature type="compositionally biased region" description="Acidic residues" evidence="1">
    <location>
        <begin position="427"/>
        <end position="446"/>
    </location>
</feature>
<feature type="compositionally biased region" description="Basic and acidic residues" evidence="1">
    <location>
        <begin position="47"/>
        <end position="84"/>
    </location>
</feature>
<gene>
    <name evidence="2" type="ORF">B0A55_01286</name>
</gene>